<dbReference type="EMBL" id="OK247643">
    <property type="protein sequence ID" value="UCR73919.1"/>
    <property type="molecule type" value="mRNA"/>
</dbReference>
<reference evidence="2" key="1">
    <citation type="submission" date="2021-09" db="EMBL/GenBank/DDBJ databases">
        <title>Integrating Venom Peptide Libraries into a Phylogenetic and Broader Biological Framework.</title>
        <authorList>
            <person name="Watkins M."/>
            <person name="Chase K."/>
            <person name="Safavi-Hemami H."/>
            <person name="Olivera B.M."/>
        </authorList>
    </citation>
    <scope>NUCLEOTIDE SEQUENCE</scope>
    <source>
        <tissue evidence="2">Venom duct</tissue>
    </source>
</reference>
<evidence type="ECO:0000313" key="2">
    <source>
        <dbReference type="EMBL" id="UCR73919.1"/>
    </source>
</evidence>
<accession>A0A976QMU7</accession>
<dbReference type="AlphaFoldDB" id="A0A976QMU7"/>
<name>A0A976QMU7_9CAEN</name>
<feature type="signal peptide" evidence="1">
    <location>
        <begin position="1"/>
        <end position="20"/>
    </location>
</feature>
<keyword evidence="1" id="KW-0732">Signal</keyword>
<feature type="chain" id="PRO_5037998584" evidence="1">
    <location>
        <begin position="21"/>
        <end position="97"/>
    </location>
</feature>
<evidence type="ECO:0000256" key="1">
    <source>
        <dbReference type="SAM" id="SignalP"/>
    </source>
</evidence>
<proteinExistence type="evidence at transcript level"/>
<sequence length="97" mass="10849">MKFQLLTLALFLTVVMSIGATPIKLVKNERWNSDVIWSALDSLMMKTDSRNQCGCTSFDVGDPCPGSGLCKENTCTMQRTCVSLRQNDEPKLRTRAM</sequence>
<protein>
    <submittedName>
        <fullName evidence="2">Venom peptide Thd9.3</fullName>
    </submittedName>
</protein>
<organism evidence="2">
    <name type="scientific">Turris hidalgoi</name>
    <dbReference type="NCBI Taxonomy" id="1566138"/>
    <lineage>
        <taxon>Eukaryota</taxon>
        <taxon>Metazoa</taxon>
        <taxon>Spiralia</taxon>
        <taxon>Lophotrochozoa</taxon>
        <taxon>Mollusca</taxon>
        <taxon>Gastropoda</taxon>
        <taxon>Caenogastropoda</taxon>
        <taxon>Neogastropoda</taxon>
        <taxon>Conoidea</taxon>
        <taxon>Turridae</taxon>
        <taxon>Turris</taxon>
    </lineage>
</organism>